<evidence type="ECO:0000313" key="1">
    <source>
        <dbReference type="EMBL" id="KAI0092961.1"/>
    </source>
</evidence>
<sequence length="90" mass="10313">MCNLETEGIQYACGHYVITRKIRKIDCNKPTCVHSAQHRTPCNHCDYHEKFLGPDASEKIISVNPEFCDSCKPFWYDQRGGAAPAPTRRR</sequence>
<dbReference type="Proteomes" id="UP001055072">
    <property type="component" value="Unassembled WGS sequence"/>
</dbReference>
<dbReference type="EMBL" id="MU274902">
    <property type="protein sequence ID" value="KAI0092961.1"/>
    <property type="molecule type" value="Genomic_DNA"/>
</dbReference>
<keyword evidence="2" id="KW-1185">Reference proteome</keyword>
<gene>
    <name evidence="1" type="ORF">BDY19DRAFT_399383</name>
</gene>
<organism evidence="1 2">
    <name type="scientific">Irpex rosettiformis</name>
    <dbReference type="NCBI Taxonomy" id="378272"/>
    <lineage>
        <taxon>Eukaryota</taxon>
        <taxon>Fungi</taxon>
        <taxon>Dikarya</taxon>
        <taxon>Basidiomycota</taxon>
        <taxon>Agaricomycotina</taxon>
        <taxon>Agaricomycetes</taxon>
        <taxon>Polyporales</taxon>
        <taxon>Irpicaceae</taxon>
        <taxon>Irpex</taxon>
    </lineage>
</organism>
<proteinExistence type="predicted"/>
<reference evidence="1" key="1">
    <citation type="journal article" date="2021" name="Environ. Microbiol.">
        <title>Gene family expansions and transcriptome signatures uncover fungal adaptations to wood decay.</title>
        <authorList>
            <person name="Hage H."/>
            <person name="Miyauchi S."/>
            <person name="Viragh M."/>
            <person name="Drula E."/>
            <person name="Min B."/>
            <person name="Chaduli D."/>
            <person name="Navarro D."/>
            <person name="Favel A."/>
            <person name="Norest M."/>
            <person name="Lesage-Meessen L."/>
            <person name="Balint B."/>
            <person name="Merenyi Z."/>
            <person name="de Eugenio L."/>
            <person name="Morin E."/>
            <person name="Martinez A.T."/>
            <person name="Baldrian P."/>
            <person name="Stursova M."/>
            <person name="Martinez M.J."/>
            <person name="Novotny C."/>
            <person name="Magnuson J.K."/>
            <person name="Spatafora J.W."/>
            <person name="Maurice S."/>
            <person name="Pangilinan J."/>
            <person name="Andreopoulos W."/>
            <person name="LaButti K."/>
            <person name="Hundley H."/>
            <person name="Na H."/>
            <person name="Kuo A."/>
            <person name="Barry K."/>
            <person name="Lipzen A."/>
            <person name="Henrissat B."/>
            <person name="Riley R."/>
            <person name="Ahrendt S."/>
            <person name="Nagy L.G."/>
            <person name="Grigoriev I.V."/>
            <person name="Martin F."/>
            <person name="Rosso M.N."/>
        </authorList>
    </citation>
    <scope>NUCLEOTIDE SEQUENCE</scope>
    <source>
        <strain evidence="1">CBS 384.51</strain>
    </source>
</reference>
<comment type="caution">
    <text evidence="1">The sequence shown here is derived from an EMBL/GenBank/DDBJ whole genome shotgun (WGS) entry which is preliminary data.</text>
</comment>
<evidence type="ECO:0000313" key="2">
    <source>
        <dbReference type="Proteomes" id="UP001055072"/>
    </source>
</evidence>
<name>A0ACB8UFB7_9APHY</name>
<protein>
    <submittedName>
        <fullName evidence="1">Uncharacterized protein</fullName>
    </submittedName>
</protein>
<accession>A0ACB8UFB7</accession>